<evidence type="ECO:0000313" key="8">
    <source>
        <dbReference type="Proteomes" id="UP000183994"/>
    </source>
</evidence>
<dbReference type="InterPro" id="IPR004017">
    <property type="entry name" value="Cys_rich_dom"/>
</dbReference>
<dbReference type="PROSITE" id="PS00198">
    <property type="entry name" value="4FE4S_FER_1"/>
    <property type="match status" value="1"/>
</dbReference>
<dbReference type="OrthoDB" id="9794954at2"/>
<evidence type="ECO:0000259" key="6">
    <source>
        <dbReference type="PROSITE" id="PS51379"/>
    </source>
</evidence>
<accession>A0A1M6GR69</accession>
<evidence type="ECO:0000256" key="1">
    <source>
        <dbReference type="ARBA" id="ARBA00022485"/>
    </source>
</evidence>
<dbReference type="Pfam" id="PF02754">
    <property type="entry name" value="CCG"/>
    <property type="match status" value="2"/>
</dbReference>
<dbReference type="GO" id="GO:0046872">
    <property type="term" value="F:metal ion binding"/>
    <property type="evidence" value="ECO:0007669"/>
    <property type="project" value="UniProtKB-KW"/>
</dbReference>
<evidence type="ECO:0000256" key="4">
    <source>
        <dbReference type="ARBA" id="ARBA00023004"/>
    </source>
</evidence>
<dbReference type="AlphaFoldDB" id="A0A1M6GR69"/>
<protein>
    <submittedName>
        <fullName evidence="7">Fe-S oxidoreductase</fullName>
    </submittedName>
</protein>
<dbReference type="GO" id="GO:0016491">
    <property type="term" value="F:oxidoreductase activity"/>
    <property type="evidence" value="ECO:0007669"/>
    <property type="project" value="UniProtKB-KW"/>
</dbReference>
<dbReference type="PANTHER" id="PTHR43255:SF1">
    <property type="entry name" value="IRON-SULFUR-BINDING OXIDOREDUCTASE FADF-RELATED"/>
    <property type="match status" value="1"/>
</dbReference>
<organism evidence="7 8">
    <name type="scientific">Desulfatibacillum alkenivorans DSM 16219</name>
    <dbReference type="NCBI Taxonomy" id="1121393"/>
    <lineage>
        <taxon>Bacteria</taxon>
        <taxon>Pseudomonadati</taxon>
        <taxon>Thermodesulfobacteriota</taxon>
        <taxon>Desulfobacteria</taxon>
        <taxon>Desulfobacterales</taxon>
        <taxon>Desulfatibacillaceae</taxon>
        <taxon>Desulfatibacillum</taxon>
    </lineage>
</organism>
<dbReference type="InterPro" id="IPR017896">
    <property type="entry name" value="4Fe4S_Fe-S-bd"/>
</dbReference>
<dbReference type="InterPro" id="IPR051460">
    <property type="entry name" value="HdrC_iron-sulfur_subunit"/>
</dbReference>
<feature type="domain" description="4Fe-4S ferredoxin-type" evidence="6">
    <location>
        <begin position="63"/>
        <end position="95"/>
    </location>
</feature>
<evidence type="ECO:0000256" key="2">
    <source>
        <dbReference type="ARBA" id="ARBA00022723"/>
    </source>
</evidence>
<dbReference type="SUPFAM" id="SSF46548">
    <property type="entry name" value="alpha-helical ferredoxin"/>
    <property type="match status" value="1"/>
</dbReference>
<dbReference type="GO" id="GO:0005886">
    <property type="term" value="C:plasma membrane"/>
    <property type="evidence" value="ECO:0007669"/>
    <property type="project" value="TreeGrafter"/>
</dbReference>
<dbReference type="PROSITE" id="PS51379">
    <property type="entry name" value="4FE4S_FER_2"/>
    <property type="match status" value="1"/>
</dbReference>
<dbReference type="Proteomes" id="UP000183994">
    <property type="component" value="Unassembled WGS sequence"/>
</dbReference>
<reference evidence="8" key="1">
    <citation type="submission" date="2016-11" db="EMBL/GenBank/DDBJ databases">
        <authorList>
            <person name="Varghese N."/>
            <person name="Submissions S."/>
        </authorList>
    </citation>
    <scope>NUCLEOTIDE SEQUENCE [LARGE SCALE GENOMIC DNA]</scope>
    <source>
        <strain evidence="8">DSM 16219</strain>
    </source>
</reference>
<evidence type="ECO:0000313" key="7">
    <source>
        <dbReference type="EMBL" id="SHJ12454.1"/>
    </source>
</evidence>
<keyword evidence="1" id="KW-0004">4Fe-4S</keyword>
<name>A0A1M6GR69_9BACT</name>
<keyword evidence="2" id="KW-0479">Metal-binding</keyword>
<evidence type="ECO:0000256" key="3">
    <source>
        <dbReference type="ARBA" id="ARBA00023002"/>
    </source>
</evidence>
<dbReference type="EMBL" id="FQZU01000004">
    <property type="protein sequence ID" value="SHJ12454.1"/>
    <property type="molecule type" value="Genomic_DNA"/>
</dbReference>
<dbReference type="Pfam" id="PF13183">
    <property type="entry name" value="Fer4_8"/>
    <property type="match status" value="1"/>
</dbReference>
<keyword evidence="3" id="KW-0560">Oxidoreductase</keyword>
<sequence length="388" mass="43199">MNLMEYKYKDMIHRCFRCGYCKFPTDWSDITNCPPYARFRLESYSTGGRLWLIRAWLNGELEWSPNLANIVYSCVGCKNCVEKCPHSFNDDVVNMIIAAKTAMVDEGKIPKAVGEFLTNVQLHGNPYGMAAKRREDWMEGLNLEPYKGQEFLFYVGCEGSYDTRAQGAARATAKLLQQAGVSFGVLGSQEISDGNEVEMMGEDALLEDLAKKNIKMFTELGVKKIITLSPHSYNVFKNRYPDFGGEFQIYHHSQILANLLKKGLIKAPEQADARITFHDPCFLGRWNEEYSAPRKVLAAIPGAAFAEMGRNKKGALCCGGGAGNFYTDFLGGSEDSPARIRAREADEAKANILAVACPNCLTMLEDAVKVEGLEDKIKVRDISEILTA</sequence>
<keyword evidence="5" id="KW-0411">Iron-sulfur</keyword>
<gene>
    <name evidence="7" type="ORF">SAMN02745216_01082</name>
</gene>
<proteinExistence type="predicted"/>
<dbReference type="InterPro" id="IPR017900">
    <property type="entry name" value="4Fe4S_Fe_S_CS"/>
</dbReference>
<dbReference type="PANTHER" id="PTHR43255">
    <property type="entry name" value="IRON-SULFUR-BINDING OXIDOREDUCTASE FADF-RELATED-RELATED"/>
    <property type="match status" value="1"/>
</dbReference>
<dbReference type="RefSeq" id="WP_073473731.1">
    <property type="nucleotide sequence ID" value="NZ_FQZU01000004.1"/>
</dbReference>
<evidence type="ECO:0000256" key="5">
    <source>
        <dbReference type="ARBA" id="ARBA00023014"/>
    </source>
</evidence>
<keyword evidence="8" id="KW-1185">Reference proteome</keyword>
<dbReference type="STRING" id="1121393.SAMN02745216_01082"/>
<keyword evidence="4" id="KW-0408">Iron</keyword>
<dbReference type="GO" id="GO:0051539">
    <property type="term" value="F:4 iron, 4 sulfur cluster binding"/>
    <property type="evidence" value="ECO:0007669"/>
    <property type="project" value="UniProtKB-KW"/>
</dbReference>